<dbReference type="PANTHER" id="PTHR46901:SF2">
    <property type="entry name" value="GH04942P"/>
    <property type="match status" value="1"/>
</dbReference>
<dbReference type="KEGG" id="bbae:FRD01_07380"/>
<dbReference type="Gene3D" id="2.70.50.70">
    <property type="match status" value="1"/>
</dbReference>
<evidence type="ECO:0000256" key="1">
    <source>
        <dbReference type="SAM" id="MobiDB-lite"/>
    </source>
</evidence>
<dbReference type="EMBL" id="CP042467">
    <property type="protein sequence ID" value="QED27065.1"/>
    <property type="molecule type" value="Genomic_DNA"/>
</dbReference>
<dbReference type="NCBIfam" id="NF043005">
    <property type="entry name" value="sce4755_fam"/>
    <property type="match status" value="1"/>
</dbReference>
<sequence>MKLTHLLGCVALASTASSTAFAHIQLDFPPARISEQKTAPCGAAGSVRGDNVTTFEAGETITIRWRETINHPGHYRISFDADGDDDFVEPASFTDFYTNESVLYDDIQDGPAGEYTYEITLPNVACERCTLQVVQVMTDKAPYGDGNDLYYQCADIVLTQSAEDMGQPEQDMGSDMGEVEPPVVDMGVEPADLGSDQVDQGEGPTPNQNPDIEASGSACSSVGSSWLSLVFIWVLVGLRRRR</sequence>
<dbReference type="OrthoDB" id="5520229at2"/>
<dbReference type="InterPro" id="IPR046530">
    <property type="entry name" value="BIM1-like_dom"/>
</dbReference>
<evidence type="ECO:0000313" key="5">
    <source>
        <dbReference type="Proteomes" id="UP000321595"/>
    </source>
</evidence>
<dbReference type="GO" id="GO:0004497">
    <property type="term" value="F:monooxygenase activity"/>
    <property type="evidence" value="ECO:0007669"/>
    <property type="project" value="UniProtKB-KW"/>
</dbReference>
<dbReference type="PANTHER" id="PTHR46901">
    <property type="entry name" value="GH04942P"/>
    <property type="match status" value="1"/>
</dbReference>
<feature type="region of interest" description="Disordered" evidence="1">
    <location>
        <begin position="187"/>
        <end position="216"/>
    </location>
</feature>
<gene>
    <name evidence="4" type="ORF">FRD01_07380</name>
</gene>
<keyword evidence="4" id="KW-0503">Monooxygenase</keyword>
<keyword evidence="5" id="KW-1185">Reference proteome</keyword>
<dbReference type="RefSeq" id="WP_146958750.1">
    <property type="nucleotide sequence ID" value="NZ_CP042467.1"/>
</dbReference>
<feature type="signal peptide" evidence="2">
    <location>
        <begin position="1"/>
        <end position="22"/>
    </location>
</feature>
<evidence type="ECO:0000313" key="4">
    <source>
        <dbReference type="EMBL" id="QED27065.1"/>
    </source>
</evidence>
<proteinExistence type="predicted"/>
<dbReference type="AlphaFoldDB" id="A0A5B8XNL8"/>
<dbReference type="Proteomes" id="UP000321595">
    <property type="component" value="Chromosome"/>
</dbReference>
<reference evidence="4 5" key="1">
    <citation type="submission" date="2019-08" db="EMBL/GenBank/DDBJ databases">
        <authorList>
            <person name="Liang Q."/>
        </authorList>
    </citation>
    <scope>NUCLEOTIDE SEQUENCE [LARGE SCALE GENOMIC DNA]</scope>
    <source>
        <strain evidence="4 5">V1718</strain>
    </source>
</reference>
<accession>A0A5B8XNL8</accession>
<protein>
    <submittedName>
        <fullName evidence="4">Lytic polysaccharide monooxygenase</fullName>
    </submittedName>
</protein>
<evidence type="ECO:0000259" key="3">
    <source>
        <dbReference type="Pfam" id="PF20238"/>
    </source>
</evidence>
<organism evidence="4 5">
    <name type="scientific">Microvenator marinus</name>
    <dbReference type="NCBI Taxonomy" id="2600177"/>
    <lineage>
        <taxon>Bacteria</taxon>
        <taxon>Deltaproteobacteria</taxon>
        <taxon>Bradymonadales</taxon>
        <taxon>Microvenatoraceae</taxon>
        <taxon>Microvenator</taxon>
    </lineage>
</organism>
<evidence type="ECO:0000256" key="2">
    <source>
        <dbReference type="SAM" id="SignalP"/>
    </source>
</evidence>
<name>A0A5B8XNL8_9DELT</name>
<dbReference type="Pfam" id="PF20238">
    <property type="entry name" value="BIM1-like_dom"/>
    <property type="match status" value="1"/>
</dbReference>
<keyword evidence="2" id="KW-0732">Signal</keyword>
<feature type="chain" id="PRO_5022766822" evidence="2">
    <location>
        <begin position="23"/>
        <end position="242"/>
    </location>
</feature>
<feature type="domain" description="Copper acquisition factor BIM1-like" evidence="3">
    <location>
        <begin position="22"/>
        <end position="163"/>
    </location>
</feature>
<keyword evidence="4" id="KW-0560">Oxidoreductase</keyword>